<sequence>MVSMSEDASTSGEIKVNSDGIVLEDVIVGRRNRLIRRIGSGSFGDVFEAIDMQSRRNVAIKIDCSASSNGITELQHEHNVYLALKKGFWIPRTIWFGVFRGRFALAMELLDTNLEELRKSSCGRFPLPTTIHLAQQMLSALEFVHNRGFVHRDVKPENFLMGLGRRRSHVYLTDFGLAKRWCDPLTKRPYEQEKREPFAGTVRYTSINAHLGQTPARGDDLESLGYILLAFHLGTLPWWYTKGHTRKQCRRKVCELKLKLPLEKLCQGCPKEFRHFIEYVRQLGYDCPDYDYLRFLFNRALPEQRNDNSKNEIRNRSMNR</sequence>
<evidence type="ECO:0000259" key="6">
    <source>
        <dbReference type="PROSITE" id="PS50011"/>
    </source>
</evidence>
<keyword evidence="5" id="KW-0723">Serine/threonine-protein kinase</keyword>
<dbReference type="GO" id="GO:0005524">
    <property type="term" value="F:ATP binding"/>
    <property type="evidence" value="ECO:0007669"/>
    <property type="project" value="UniProtKB-UniRule"/>
</dbReference>
<dbReference type="InterPro" id="IPR017441">
    <property type="entry name" value="Protein_kinase_ATP_BS"/>
</dbReference>
<dbReference type="InterPro" id="IPR050235">
    <property type="entry name" value="CK1_Ser-Thr_kinase"/>
</dbReference>
<organism evidence="7 8">
    <name type="scientific">Trichuris suis</name>
    <name type="common">pig whipworm</name>
    <dbReference type="NCBI Taxonomy" id="68888"/>
    <lineage>
        <taxon>Eukaryota</taxon>
        <taxon>Metazoa</taxon>
        <taxon>Ecdysozoa</taxon>
        <taxon>Nematoda</taxon>
        <taxon>Enoplea</taxon>
        <taxon>Dorylaimia</taxon>
        <taxon>Trichinellida</taxon>
        <taxon>Trichuridae</taxon>
        <taxon>Trichuris</taxon>
    </lineage>
</organism>
<reference evidence="7 8" key="1">
    <citation type="journal article" date="2014" name="Nat. Genet.">
        <title>Genome and transcriptome of the porcine whipworm Trichuris suis.</title>
        <authorList>
            <person name="Jex A.R."/>
            <person name="Nejsum P."/>
            <person name="Schwarz E.M."/>
            <person name="Hu L."/>
            <person name="Young N.D."/>
            <person name="Hall R.S."/>
            <person name="Korhonen P.K."/>
            <person name="Liao S."/>
            <person name="Thamsborg S."/>
            <person name="Xia J."/>
            <person name="Xu P."/>
            <person name="Wang S."/>
            <person name="Scheerlinck J.P."/>
            <person name="Hofmann A."/>
            <person name="Sternberg P.W."/>
            <person name="Wang J."/>
            <person name="Gasser R.B."/>
        </authorList>
    </citation>
    <scope>NUCLEOTIDE SEQUENCE [LARGE SCALE GENOMIC DNA]</scope>
    <source>
        <strain evidence="7">DCEP-RM93M</strain>
    </source>
</reference>
<dbReference type="PROSITE" id="PS00108">
    <property type="entry name" value="PROTEIN_KINASE_ST"/>
    <property type="match status" value="1"/>
</dbReference>
<feature type="domain" description="Protein kinase" evidence="6">
    <location>
        <begin position="32"/>
        <end position="320"/>
    </location>
</feature>
<accession>A0A085M3I7</accession>
<gene>
    <name evidence="7" type="ORF">M513_07310</name>
</gene>
<evidence type="ECO:0000256" key="5">
    <source>
        <dbReference type="RuleBase" id="RU000304"/>
    </source>
</evidence>
<dbReference type="Gene3D" id="1.10.510.10">
    <property type="entry name" value="Transferase(Phosphotransferase) domain 1"/>
    <property type="match status" value="1"/>
</dbReference>
<evidence type="ECO:0000256" key="1">
    <source>
        <dbReference type="ARBA" id="ARBA00012513"/>
    </source>
</evidence>
<dbReference type="AlphaFoldDB" id="A0A085M3I7"/>
<comment type="similarity">
    <text evidence="5">Belongs to the protein kinase superfamily.</text>
</comment>
<dbReference type="PANTHER" id="PTHR11909">
    <property type="entry name" value="CASEIN KINASE-RELATED"/>
    <property type="match status" value="1"/>
</dbReference>
<keyword evidence="3 4" id="KW-0067">ATP-binding</keyword>
<dbReference type="InterPro" id="IPR008271">
    <property type="entry name" value="Ser/Thr_kinase_AS"/>
</dbReference>
<dbReference type="InterPro" id="IPR000719">
    <property type="entry name" value="Prot_kinase_dom"/>
</dbReference>
<dbReference type="PROSITE" id="PS50011">
    <property type="entry name" value="PROTEIN_KINASE_DOM"/>
    <property type="match status" value="1"/>
</dbReference>
<evidence type="ECO:0000313" key="7">
    <source>
        <dbReference type="EMBL" id="KFD51783.1"/>
    </source>
</evidence>
<dbReference type="EC" id="2.7.11.1" evidence="1"/>
<evidence type="ECO:0000313" key="8">
    <source>
        <dbReference type="Proteomes" id="UP000030764"/>
    </source>
</evidence>
<dbReference type="EMBL" id="KL363235">
    <property type="protein sequence ID" value="KFD51783.1"/>
    <property type="molecule type" value="Genomic_DNA"/>
</dbReference>
<evidence type="ECO:0000256" key="2">
    <source>
        <dbReference type="ARBA" id="ARBA00022741"/>
    </source>
</evidence>
<dbReference type="SMART" id="SM00220">
    <property type="entry name" value="S_TKc"/>
    <property type="match status" value="1"/>
</dbReference>
<name>A0A085M3I7_9BILA</name>
<dbReference type="GO" id="GO:0004674">
    <property type="term" value="F:protein serine/threonine kinase activity"/>
    <property type="evidence" value="ECO:0007669"/>
    <property type="project" value="UniProtKB-KW"/>
</dbReference>
<dbReference type="CDD" id="cd14016">
    <property type="entry name" value="STKc_CK1"/>
    <property type="match status" value="1"/>
</dbReference>
<feature type="binding site" evidence="4">
    <location>
        <position position="61"/>
    </location>
    <ligand>
        <name>ATP</name>
        <dbReference type="ChEBI" id="CHEBI:30616"/>
    </ligand>
</feature>
<protein>
    <recommendedName>
        <fullName evidence="1">non-specific serine/threonine protein kinase</fullName>
        <ecNumber evidence="1">2.7.11.1</ecNumber>
    </recommendedName>
</protein>
<keyword evidence="8" id="KW-1185">Reference proteome</keyword>
<keyword evidence="5" id="KW-0808">Transferase</keyword>
<keyword evidence="5" id="KW-0418">Kinase</keyword>
<dbReference type="PROSITE" id="PS00107">
    <property type="entry name" value="PROTEIN_KINASE_ATP"/>
    <property type="match status" value="1"/>
</dbReference>
<dbReference type="InterPro" id="IPR011009">
    <property type="entry name" value="Kinase-like_dom_sf"/>
</dbReference>
<evidence type="ECO:0000256" key="4">
    <source>
        <dbReference type="PROSITE-ProRule" id="PRU10141"/>
    </source>
</evidence>
<dbReference type="SUPFAM" id="SSF56112">
    <property type="entry name" value="Protein kinase-like (PK-like)"/>
    <property type="match status" value="1"/>
</dbReference>
<dbReference type="Proteomes" id="UP000030764">
    <property type="component" value="Unassembled WGS sequence"/>
</dbReference>
<proteinExistence type="inferred from homology"/>
<keyword evidence="2 4" id="KW-0547">Nucleotide-binding</keyword>
<dbReference type="Pfam" id="PF00069">
    <property type="entry name" value="Pkinase"/>
    <property type="match status" value="1"/>
</dbReference>
<evidence type="ECO:0000256" key="3">
    <source>
        <dbReference type="ARBA" id="ARBA00022840"/>
    </source>
</evidence>